<comment type="caution">
    <text evidence="2">The sequence shown here is derived from an EMBL/GenBank/DDBJ whole genome shotgun (WGS) entry which is preliminary data.</text>
</comment>
<feature type="region of interest" description="Disordered" evidence="1">
    <location>
        <begin position="142"/>
        <end position="186"/>
    </location>
</feature>
<protein>
    <submittedName>
        <fullName evidence="2">Uncharacterized protein</fullName>
    </submittedName>
</protein>
<organism evidence="2 3">
    <name type="scientific">Lentinula lateritia</name>
    <dbReference type="NCBI Taxonomy" id="40482"/>
    <lineage>
        <taxon>Eukaryota</taxon>
        <taxon>Fungi</taxon>
        <taxon>Dikarya</taxon>
        <taxon>Basidiomycota</taxon>
        <taxon>Agaricomycotina</taxon>
        <taxon>Agaricomycetes</taxon>
        <taxon>Agaricomycetidae</taxon>
        <taxon>Agaricales</taxon>
        <taxon>Marasmiineae</taxon>
        <taxon>Omphalotaceae</taxon>
        <taxon>Lentinula</taxon>
    </lineage>
</organism>
<evidence type="ECO:0000256" key="1">
    <source>
        <dbReference type="SAM" id="MobiDB-lite"/>
    </source>
</evidence>
<evidence type="ECO:0000313" key="2">
    <source>
        <dbReference type="EMBL" id="KAJ4498256.1"/>
    </source>
</evidence>
<sequence length="186" mass="21262">MAPLEFQHIERQSHSKFALVEKNDDGDKIVFSAQQVRLYVYFDKNLRRMQKRIGYTPIGYHSFASEFNKEDLPYKFAYWDHASFHEPTITNLNTQSPPMSIFGIEEWECFAPNKAVRPGYKEVLSTEYGELCSMALDQARGATRGRRKAEVRKQEKKNAAAAAEHKKTGTLHFHSGPKNAGSSSRS</sequence>
<accession>A0ABQ8VPN9</accession>
<reference evidence="2" key="1">
    <citation type="submission" date="2022-08" db="EMBL/GenBank/DDBJ databases">
        <title>A Global Phylogenomic Analysis of the Shiitake Genus Lentinula.</title>
        <authorList>
            <consortium name="DOE Joint Genome Institute"/>
            <person name="Sierra-Patev S."/>
            <person name="Min B."/>
            <person name="Naranjo-Ortiz M."/>
            <person name="Looney B."/>
            <person name="Konkel Z."/>
            <person name="Slot J.C."/>
            <person name="Sakamoto Y."/>
            <person name="Steenwyk J.L."/>
            <person name="Rokas A."/>
            <person name="Carro J."/>
            <person name="Camarero S."/>
            <person name="Ferreira P."/>
            <person name="Molpeceres G."/>
            <person name="Ruiz-Duenas F.J."/>
            <person name="Serrano A."/>
            <person name="Henrissat B."/>
            <person name="Drula E."/>
            <person name="Hughes K.W."/>
            <person name="Mata J.L."/>
            <person name="Ishikawa N.K."/>
            <person name="Vargas-Isla R."/>
            <person name="Ushijima S."/>
            <person name="Smith C.A."/>
            <person name="Ahrendt S."/>
            <person name="Andreopoulos W."/>
            <person name="He G."/>
            <person name="Labutti K."/>
            <person name="Lipzen A."/>
            <person name="Ng V."/>
            <person name="Riley R."/>
            <person name="Sandor L."/>
            <person name="Barry K."/>
            <person name="Martinez A.T."/>
            <person name="Xiao Y."/>
            <person name="Gibbons J.G."/>
            <person name="Terashima K."/>
            <person name="Grigoriev I.V."/>
            <person name="Hibbett D.S."/>
        </authorList>
    </citation>
    <scope>NUCLEOTIDE SEQUENCE</scope>
    <source>
        <strain evidence="2">RHP3577 ss4</strain>
    </source>
</reference>
<dbReference type="Proteomes" id="UP001150217">
    <property type="component" value="Unassembled WGS sequence"/>
</dbReference>
<evidence type="ECO:0000313" key="3">
    <source>
        <dbReference type="Proteomes" id="UP001150217"/>
    </source>
</evidence>
<dbReference type="EMBL" id="JANVFT010000017">
    <property type="protein sequence ID" value="KAJ4498256.1"/>
    <property type="molecule type" value="Genomic_DNA"/>
</dbReference>
<gene>
    <name evidence="2" type="ORF">C8R41DRAFT_819831</name>
</gene>
<feature type="compositionally biased region" description="Basic and acidic residues" evidence="1">
    <location>
        <begin position="151"/>
        <end position="167"/>
    </location>
</feature>
<keyword evidence="3" id="KW-1185">Reference proteome</keyword>
<proteinExistence type="predicted"/>
<name>A0ABQ8VPN9_9AGAR</name>